<evidence type="ECO:0000313" key="2">
    <source>
        <dbReference type="Proteomes" id="UP000004913"/>
    </source>
</evidence>
<keyword evidence="2" id="KW-1185">Reference proteome</keyword>
<sequence>MQSELKNKYNWKNLDFYQLTATNFAKKVIL</sequence>
<proteinExistence type="predicted"/>
<accession>F5IW12</accession>
<reference evidence="1 2" key="1">
    <citation type="submission" date="2011-04" db="EMBL/GenBank/DDBJ databases">
        <title>The Genome Sequence of Dysgonomonas gadei ATCC BAA-286.</title>
        <authorList>
            <consortium name="The Broad Institute Genome Sequencing Platform"/>
            <person name="Earl A."/>
            <person name="Ward D."/>
            <person name="Feldgarden M."/>
            <person name="Gevers D."/>
            <person name="Pudlo N."/>
            <person name="Martens E."/>
            <person name="Allen-Vercoe E."/>
            <person name="Young S.K."/>
            <person name="Zeng Q."/>
            <person name="Gargeya S."/>
            <person name="Fitzgerald M."/>
            <person name="Haas B."/>
            <person name="Abouelleil A."/>
            <person name="Alvarado L."/>
            <person name="Arachchi H.M."/>
            <person name="Berlin A."/>
            <person name="Brown A."/>
            <person name="Chapman S.B."/>
            <person name="Chen Z."/>
            <person name="Dunbar C."/>
            <person name="Freedman E."/>
            <person name="Gearin G."/>
            <person name="Gellesch M."/>
            <person name="Goldberg J."/>
            <person name="Griggs A."/>
            <person name="Gujja S."/>
            <person name="Heiman D."/>
            <person name="Howarth C."/>
            <person name="Larson L."/>
            <person name="Lui A."/>
            <person name="MacDonald P.J.P."/>
            <person name="Mehta T."/>
            <person name="Montmayeur A."/>
            <person name="Murphy C."/>
            <person name="Neiman D."/>
            <person name="Pearson M."/>
            <person name="Priest M."/>
            <person name="Roberts A."/>
            <person name="Saif S."/>
            <person name="Shea T."/>
            <person name="Shenoy N."/>
            <person name="Sisk P."/>
            <person name="Stolte C."/>
            <person name="Sykes S."/>
            <person name="Yandava C."/>
            <person name="Wortman J."/>
            <person name="Nusbaum C."/>
            <person name="Birren B."/>
        </authorList>
    </citation>
    <scope>NUCLEOTIDE SEQUENCE [LARGE SCALE GENOMIC DNA]</scope>
    <source>
        <strain evidence="1 2">ATCC BAA-286</strain>
    </source>
</reference>
<dbReference type="EMBL" id="ADLV01000015">
    <property type="protein sequence ID" value="EGK02812.1"/>
    <property type="molecule type" value="Genomic_DNA"/>
</dbReference>
<dbReference type="AlphaFoldDB" id="F5IW12"/>
<evidence type="ECO:0000313" key="1">
    <source>
        <dbReference type="EMBL" id="EGK02812.1"/>
    </source>
</evidence>
<dbReference type="Proteomes" id="UP000004913">
    <property type="component" value="Unassembled WGS sequence"/>
</dbReference>
<organism evidence="1 2">
    <name type="scientific">Dysgonomonas gadei ATCC BAA-286</name>
    <dbReference type="NCBI Taxonomy" id="742766"/>
    <lineage>
        <taxon>Bacteria</taxon>
        <taxon>Pseudomonadati</taxon>
        <taxon>Bacteroidota</taxon>
        <taxon>Bacteroidia</taxon>
        <taxon>Bacteroidales</taxon>
        <taxon>Dysgonomonadaceae</taxon>
        <taxon>Dysgonomonas</taxon>
    </lineage>
</organism>
<name>F5IW12_9BACT</name>
<dbReference type="HOGENOM" id="CLU_3403221_0_0_10"/>
<gene>
    <name evidence="1" type="ORF">HMPREF9455_01062</name>
</gene>
<comment type="caution">
    <text evidence="1">The sequence shown here is derived from an EMBL/GenBank/DDBJ whole genome shotgun (WGS) entry which is preliminary data.</text>
</comment>
<protein>
    <submittedName>
        <fullName evidence="1">Uncharacterized protein</fullName>
    </submittedName>
</protein>